<proteinExistence type="predicted"/>
<dbReference type="InterPro" id="IPR004136">
    <property type="entry name" value="NMO"/>
</dbReference>
<dbReference type="GO" id="GO:0018580">
    <property type="term" value="F:nitronate monooxygenase activity"/>
    <property type="evidence" value="ECO:0007669"/>
    <property type="project" value="InterPro"/>
</dbReference>
<dbReference type="Gene3D" id="3.20.20.70">
    <property type="entry name" value="Aldolase class I"/>
    <property type="match status" value="1"/>
</dbReference>
<reference evidence="6 7" key="1">
    <citation type="submission" date="2014-04" db="EMBL/GenBank/DDBJ databases">
        <authorList>
            <person name="Hornung B.V."/>
        </authorList>
    </citation>
    <scope>NUCLEOTIDE SEQUENCE [LARGE SCALE GENOMIC DNA]</scope>
    <source>
        <strain evidence="6 7">CRIB</strain>
    </source>
</reference>
<keyword evidence="3" id="KW-0285">Flavoprotein</keyword>
<dbReference type="RefSeq" id="WP_330404948.1">
    <property type="nucleotide sequence ID" value="NZ_JAVSGX010000044.1"/>
</dbReference>
<dbReference type="SUPFAM" id="SSF51412">
    <property type="entry name" value="Inosine monophosphate dehydrogenase (IMPDH)"/>
    <property type="match status" value="1"/>
</dbReference>
<gene>
    <name evidence="6" type="ORF">CRIB_959</name>
</gene>
<dbReference type="GO" id="GO:0006207">
    <property type="term" value="P:'de novo' pyrimidine nucleobase biosynthetic process"/>
    <property type="evidence" value="ECO:0007669"/>
    <property type="project" value="InterPro"/>
</dbReference>
<dbReference type="CDD" id="cd04730">
    <property type="entry name" value="NPD_like"/>
    <property type="match status" value="1"/>
</dbReference>
<evidence type="ECO:0000313" key="6">
    <source>
        <dbReference type="EMBL" id="CED93710.1"/>
    </source>
</evidence>
<dbReference type="GeneID" id="82205138"/>
<dbReference type="PANTHER" id="PTHR32332:SF18">
    <property type="entry name" value="2-NITROPROPANE DIOXYGENASE"/>
    <property type="match status" value="1"/>
</dbReference>
<dbReference type="Proteomes" id="UP000245622">
    <property type="component" value="Chromosome 1"/>
</dbReference>
<dbReference type="GO" id="GO:0051213">
    <property type="term" value="F:dioxygenase activity"/>
    <property type="evidence" value="ECO:0007669"/>
    <property type="project" value="UniProtKB-KW"/>
</dbReference>
<evidence type="ECO:0000313" key="7">
    <source>
        <dbReference type="Proteomes" id="UP000245622"/>
    </source>
</evidence>
<evidence type="ECO:0000256" key="1">
    <source>
        <dbReference type="ARBA" id="ARBA00003535"/>
    </source>
</evidence>
<dbReference type="KEGG" id="ril:CRIB_959"/>
<dbReference type="EMBL" id="LN555523">
    <property type="protein sequence ID" value="CED93710.1"/>
    <property type="molecule type" value="Genomic_DNA"/>
</dbReference>
<dbReference type="InterPro" id="IPR001295">
    <property type="entry name" value="Dihydroorotate_DH_CS"/>
</dbReference>
<name>A0A1V1I0F3_9FIRM</name>
<dbReference type="PANTHER" id="PTHR32332">
    <property type="entry name" value="2-NITROPROPANE DIOXYGENASE"/>
    <property type="match status" value="1"/>
</dbReference>
<keyword evidence="7" id="KW-1185">Reference proteome</keyword>
<protein>
    <recommendedName>
        <fullName evidence="2">Probable nitronate monooxygenase</fullName>
    </recommendedName>
</protein>
<dbReference type="PROSITE" id="PS00912">
    <property type="entry name" value="DHODEHASE_2"/>
    <property type="match status" value="1"/>
</dbReference>
<comment type="function">
    <text evidence="1">Nitronate monooxygenase that uses molecular oxygen to catalyze the oxidative denitrification of alkyl nitronates. Acts on propionate 3-nitronate (P3N), the presumed physiological substrate. Probably functions in the detoxification of P3N, a metabolic poison produced by plants and fungi as a defense mechanism.</text>
</comment>
<sequence length="354" mass="37921">MIFIKSLVIGNLIANVPIIQGGMGVGVSRSNLAGSVAKAGGIGIISGAQIGYDEPDFETNNLNANLRSLRKHISKAKEISDGGIIGVNLMVAMNNYEEYVKECVNSNVDLIISGAGIPSKLPSFTKGSDVKIAPIVSSSKACNLILKMWDKKENTTADLIVVEGPKAGGHLGFSKNDLEDIKSIDYDKEFVEILEIAKNYGDKYNKHIPVVAAGGISTAEDVAKYINIGADGVQVGTRFVTTYECDAHENYKNAYINSTFDDIKIVQSPVGLPGRAIHNKFIDDISTNRPTITKCYNCISKCNPKDTPYCISKALINAVSGDVENGLLFCGADAYKADKLSSVDDVISELTSLL</sequence>
<dbReference type="Pfam" id="PF03060">
    <property type="entry name" value="NMO"/>
    <property type="match status" value="1"/>
</dbReference>
<keyword evidence="6" id="KW-0223">Dioxygenase</keyword>
<evidence type="ECO:0000256" key="2">
    <source>
        <dbReference type="ARBA" id="ARBA00013457"/>
    </source>
</evidence>
<evidence type="ECO:0000256" key="4">
    <source>
        <dbReference type="ARBA" id="ARBA00022643"/>
    </source>
</evidence>
<dbReference type="GO" id="GO:0016627">
    <property type="term" value="F:oxidoreductase activity, acting on the CH-CH group of donors"/>
    <property type="evidence" value="ECO:0007669"/>
    <property type="project" value="InterPro"/>
</dbReference>
<accession>A0A1V1I0F3</accession>
<organism evidence="6 7">
    <name type="scientific">Romboutsia ilealis</name>
    <dbReference type="NCBI Taxonomy" id="1115758"/>
    <lineage>
        <taxon>Bacteria</taxon>
        <taxon>Bacillati</taxon>
        <taxon>Bacillota</taxon>
        <taxon>Clostridia</taxon>
        <taxon>Peptostreptococcales</taxon>
        <taxon>Peptostreptococcaceae</taxon>
        <taxon>Romboutsia</taxon>
    </lineage>
</organism>
<dbReference type="AlphaFoldDB" id="A0A1V1I0F3"/>
<keyword evidence="5 6" id="KW-0560">Oxidoreductase</keyword>
<keyword evidence="4" id="KW-0288">FMN</keyword>
<evidence type="ECO:0000256" key="5">
    <source>
        <dbReference type="ARBA" id="ARBA00023002"/>
    </source>
</evidence>
<dbReference type="InterPro" id="IPR013785">
    <property type="entry name" value="Aldolase_TIM"/>
</dbReference>
<evidence type="ECO:0000256" key="3">
    <source>
        <dbReference type="ARBA" id="ARBA00022630"/>
    </source>
</evidence>